<evidence type="ECO:0000259" key="3">
    <source>
        <dbReference type="PROSITE" id="PS50157"/>
    </source>
</evidence>
<dbReference type="InterPro" id="IPR013087">
    <property type="entry name" value="Znf_C2H2_type"/>
</dbReference>
<evidence type="ECO:0000256" key="1">
    <source>
        <dbReference type="PROSITE-ProRule" id="PRU00042"/>
    </source>
</evidence>
<keyword evidence="1" id="KW-0863">Zinc-finger</keyword>
<evidence type="ECO:0000259" key="4">
    <source>
        <dbReference type="PROSITE" id="PS50878"/>
    </source>
</evidence>
<dbReference type="CDD" id="cd01650">
    <property type="entry name" value="RT_nLTR_like"/>
    <property type="match status" value="1"/>
</dbReference>
<dbReference type="PROSITE" id="PS50157">
    <property type="entry name" value="ZINC_FINGER_C2H2_2"/>
    <property type="match status" value="1"/>
</dbReference>
<dbReference type="AlphaFoldDB" id="A0AAW1EGR8"/>
<protein>
    <recommendedName>
        <fullName evidence="7">Reverse transcriptase</fullName>
    </recommendedName>
</protein>
<keyword evidence="1" id="KW-0479">Metal-binding</keyword>
<dbReference type="SMART" id="SM00717">
    <property type="entry name" value="SANT"/>
    <property type="match status" value="1"/>
</dbReference>
<dbReference type="InterPro" id="IPR043502">
    <property type="entry name" value="DNA/RNA_pol_sf"/>
</dbReference>
<proteinExistence type="predicted"/>
<organism evidence="5 6">
    <name type="scientific">Zoarces viviparus</name>
    <name type="common">Viviparous eelpout</name>
    <name type="synonym">Blennius viviparus</name>
    <dbReference type="NCBI Taxonomy" id="48416"/>
    <lineage>
        <taxon>Eukaryota</taxon>
        <taxon>Metazoa</taxon>
        <taxon>Chordata</taxon>
        <taxon>Craniata</taxon>
        <taxon>Vertebrata</taxon>
        <taxon>Euteleostomi</taxon>
        <taxon>Actinopterygii</taxon>
        <taxon>Neopterygii</taxon>
        <taxon>Teleostei</taxon>
        <taxon>Neoteleostei</taxon>
        <taxon>Acanthomorphata</taxon>
        <taxon>Eupercaria</taxon>
        <taxon>Perciformes</taxon>
        <taxon>Cottioidei</taxon>
        <taxon>Zoarcales</taxon>
        <taxon>Zoarcidae</taxon>
        <taxon>Zoarcinae</taxon>
        <taxon>Zoarces</taxon>
    </lineage>
</organism>
<dbReference type="PANTHER" id="PTHR19446">
    <property type="entry name" value="REVERSE TRANSCRIPTASES"/>
    <property type="match status" value="1"/>
</dbReference>
<dbReference type="PROSITE" id="PS00028">
    <property type="entry name" value="ZINC_FINGER_C2H2_1"/>
    <property type="match status" value="1"/>
</dbReference>
<evidence type="ECO:0000313" key="6">
    <source>
        <dbReference type="Proteomes" id="UP001488805"/>
    </source>
</evidence>
<evidence type="ECO:0000256" key="2">
    <source>
        <dbReference type="SAM" id="MobiDB-lite"/>
    </source>
</evidence>
<feature type="region of interest" description="Disordered" evidence="2">
    <location>
        <begin position="200"/>
        <end position="219"/>
    </location>
</feature>
<dbReference type="InterPro" id="IPR000477">
    <property type="entry name" value="RT_dom"/>
</dbReference>
<comment type="caution">
    <text evidence="5">The sequence shown here is derived from an EMBL/GenBank/DDBJ whole genome shotgun (WGS) entry which is preliminary data.</text>
</comment>
<feature type="domain" description="C2H2-type" evidence="3">
    <location>
        <begin position="15"/>
        <end position="38"/>
    </location>
</feature>
<dbReference type="SUPFAM" id="SSF56672">
    <property type="entry name" value="DNA/RNA polymerases"/>
    <property type="match status" value="1"/>
</dbReference>
<accession>A0AAW1EGR8</accession>
<feature type="domain" description="Reverse transcriptase" evidence="4">
    <location>
        <begin position="338"/>
        <end position="610"/>
    </location>
</feature>
<dbReference type="CDD" id="cd00167">
    <property type="entry name" value="SANT"/>
    <property type="match status" value="1"/>
</dbReference>
<evidence type="ECO:0008006" key="7">
    <source>
        <dbReference type="Google" id="ProtNLM"/>
    </source>
</evidence>
<sequence length="622" mass="70005">MPNSMQPTERGDSKFVCDYCPRLFKSARGRSQHKRSMHFEHYVNERSKKKIRDPGTRNKAMWSEEEVERLCSLSEVVPSSGDCADIAKRLGADKTREQIRNKYRLLYERPNKGRKAELAITKRRAKMREKLIIPQPNHIPVRGVKQTLKKMVKSGHYRKGDKILATGHGKLRISDSTVSPIEKAANALYLALGPKIKKNTGAKREGGLGSRPSSGRKSRIRVHSRKWYYDLLRSSRAKLAKFVLDKQLGTRCPVPLEEVTTIFKNRWGNGDPFHGLGQFISDGKIHNDAFDTLFTPWEVLTNLRAVASNTATGPDGISKGALQQWHPTGEKLAKMFSSWLVAGKIPRAFKECRTTLLPKTMDPEKLKDVNEWRPITIGSMVIRLFSRILTRRMSKASPLHPRQRGFIAAPGCSEYLMILKGVMKNGKIDGNTTAVVFIDFAKAFDTVSHKHMLTILKQKGMDEHVVNLIEDSYRECTTTVGCLEGTSSSIAMEVGVKQGDPMSPLLFNLAMDPLIQVLERDGQGLEIKGKTLTAMAFADDLAMLSNSWDGMVLNISILETFCDLTGMKIQPKKCHGFMISIMGKLFEVNNWRAQCGEYVKVPFTWLALESRSNTWGYRSTLG</sequence>
<name>A0AAW1EGR8_ZOAVI</name>
<dbReference type="Proteomes" id="UP001488805">
    <property type="component" value="Unassembled WGS sequence"/>
</dbReference>
<evidence type="ECO:0000313" key="5">
    <source>
        <dbReference type="EMBL" id="KAK9521358.1"/>
    </source>
</evidence>
<dbReference type="EMBL" id="JBCEZU010000329">
    <property type="protein sequence ID" value="KAK9521358.1"/>
    <property type="molecule type" value="Genomic_DNA"/>
</dbReference>
<reference evidence="5 6" key="1">
    <citation type="journal article" date="2024" name="Genome Biol. Evol.">
        <title>Chromosome-level genome assembly of the viviparous eelpout Zoarces viviparus.</title>
        <authorList>
            <person name="Fuhrmann N."/>
            <person name="Brasseur M.V."/>
            <person name="Bakowski C.E."/>
            <person name="Podsiadlowski L."/>
            <person name="Prost S."/>
            <person name="Krehenwinkel H."/>
            <person name="Mayer C."/>
        </authorList>
    </citation>
    <scope>NUCLEOTIDE SEQUENCE [LARGE SCALE GENOMIC DNA]</scope>
    <source>
        <strain evidence="5">NO-MEL_2022_Ind0_liver</strain>
    </source>
</reference>
<dbReference type="PROSITE" id="PS50878">
    <property type="entry name" value="RT_POL"/>
    <property type="match status" value="1"/>
</dbReference>
<dbReference type="InterPro" id="IPR001005">
    <property type="entry name" value="SANT/Myb"/>
</dbReference>
<keyword evidence="6" id="KW-1185">Reference proteome</keyword>
<dbReference type="Pfam" id="PF00078">
    <property type="entry name" value="RVT_1"/>
    <property type="match status" value="1"/>
</dbReference>
<dbReference type="GO" id="GO:0008270">
    <property type="term" value="F:zinc ion binding"/>
    <property type="evidence" value="ECO:0007669"/>
    <property type="project" value="UniProtKB-KW"/>
</dbReference>
<gene>
    <name evidence="5" type="ORF">VZT92_021173</name>
</gene>
<keyword evidence="1" id="KW-0862">Zinc</keyword>